<proteinExistence type="predicted"/>
<dbReference type="RefSeq" id="WP_151651855.1">
    <property type="nucleotide sequence ID" value="NZ_WBVX01000010.1"/>
</dbReference>
<comment type="caution">
    <text evidence="1">The sequence shown here is derived from an EMBL/GenBank/DDBJ whole genome shotgun (WGS) entry which is preliminary data.</text>
</comment>
<protein>
    <submittedName>
        <fullName evidence="1">Uncharacterized protein</fullName>
    </submittedName>
</protein>
<dbReference type="EMBL" id="WBVX01000010">
    <property type="protein sequence ID" value="KAB2686060.1"/>
    <property type="molecule type" value="Genomic_DNA"/>
</dbReference>
<reference evidence="1 2" key="1">
    <citation type="submission" date="2019-09" db="EMBL/GenBank/DDBJ databases">
        <title>Taxonomic organization of the family Brucellaceae based on a phylogenomic approach.</title>
        <authorList>
            <person name="Leclercq S."/>
            <person name="Cloeckaert A."/>
            <person name="Zygmunt M.S."/>
        </authorList>
    </citation>
    <scope>NUCLEOTIDE SEQUENCE [LARGE SCALE GENOMIC DNA]</scope>
    <source>
        <strain evidence="1 2">WS1830</strain>
    </source>
</reference>
<gene>
    <name evidence="1" type="ORF">F9L08_12075</name>
</gene>
<accession>A0A6L3YRN9</accession>
<evidence type="ECO:0000313" key="1">
    <source>
        <dbReference type="EMBL" id="KAB2686060.1"/>
    </source>
</evidence>
<dbReference type="Proteomes" id="UP000481643">
    <property type="component" value="Unassembled WGS sequence"/>
</dbReference>
<organism evidence="1 2">
    <name type="scientific">Brucella tritici</name>
    <dbReference type="NCBI Taxonomy" id="94626"/>
    <lineage>
        <taxon>Bacteria</taxon>
        <taxon>Pseudomonadati</taxon>
        <taxon>Pseudomonadota</taxon>
        <taxon>Alphaproteobacteria</taxon>
        <taxon>Hyphomicrobiales</taxon>
        <taxon>Brucellaceae</taxon>
        <taxon>Brucella/Ochrobactrum group</taxon>
        <taxon>Brucella</taxon>
    </lineage>
</organism>
<evidence type="ECO:0000313" key="2">
    <source>
        <dbReference type="Proteomes" id="UP000481643"/>
    </source>
</evidence>
<dbReference type="AlphaFoldDB" id="A0A6L3YRN9"/>
<name>A0A6L3YRN9_9HYPH</name>
<sequence>MTNTITDIKREFIDGVAAITFKVAGEANLEWLDDDNHNLLISNGDSHLSINGNFSDEIYDDIVKQLEEWLEENPVKIEWSENNGFHGGFMDGGSYDTLAEAEAALEGVKAEFFCMRRLCPIDLACFY</sequence>